<proteinExistence type="predicted"/>
<name>A0A2C8FBQ2_9BACT</name>
<accession>A0A2C8FBQ2</accession>
<keyword evidence="2" id="KW-1185">Reference proteome</keyword>
<reference evidence="2" key="1">
    <citation type="submission" date="2017-09" db="EMBL/GenBank/DDBJ databases">
        <authorList>
            <person name="Regsiter A."/>
            <person name="William W."/>
        </authorList>
    </citation>
    <scope>NUCLEOTIDE SEQUENCE [LARGE SCALE GENOMIC DNA]</scope>
    <source>
        <strain evidence="2">500-1</strain>
    </source>
</reference>
<dbReference type="Proteomes" id="UP000219215">
    <property type="component" value="Chromosome DPRO"/>
</dbReference>
<dbReference type="OrthoDB" id="5452664at2"/>
<dbReference type="RefSeq" id="WP_097012717.1">
    <property type="nucleotide sequence ID" value="NZ_LT907975.1"/>
</dbReference>
<protein>
    <submittedName>
        <fullName evidence="1">Uncharacterized protein</fullName>
    </submittedName>
</protein>
<dbReference type="KEGG" id="pprf:DPRO_3011"/>
<organism evidence="1 2">
    <name type="scientific">Pseudodesulfovibrio profundus</name>
    <dbReference type="NCBI Taxonomy" id="57320"/>
    <lineage>
        <taxon>Bacteria</taxon>
        <taxon>Pseudomonadati</taxon>
        <taxon>Thermodesulfobacteriota</taxon>
        <taxon>Desulfovibrionia</taxon>
        <taxon>Desulfovibrionales</taxon>
        <taxon>Desulfovibrionaceae</taxon>
    </lineage>
</organism>
<sequence length="158" mass="17762">MPMDAKQIRDHIYRIILDKVEEQDEGKRQEALNEFMAVTGTAGNASEKVASLIPPIMHDLYDKWITMFIDRLLETVPTQNIELLCDGSENNKGALVLAYIMFLESERMEKQIDKDLREHGLAASGQDDLGDLAANYIRAQMTKIAAQAKDDDELCGTC</sequence>
<dbReference type="AlphaFoldDB" id="A0A2C8FBQ2"/>
<dbReference type="EMBL" id="LT907975">
    <property type="protein sequence ID" value="SOB59921.1"/>
    <property type="molecule type" value="Genomic_DNA"/>
</dbReference>
<gene>
    <name evidence="1" type="ORF">DPRO_3011</name>
</gene>
<evidence type="ECO:0000313" key="2">
    <source>
        <dbReference type="Proteomes" id="UP000219215"/>
    </source>
</evidence>
<evidence type="ECO:0000313" key="1">
    <source>
        <dbReference type="EMBL" id="SOB59921.1"/>
    </source>
</evidence>